<protein>
    <recommendedName>
        <fullName evidence="3">Integrase core domain containing protein</fullName>
    </recommendedName>
</protein>
<accession>M1DTG9</accession>
<name>M1DTG9_SOLTU</name>
<evidence type="ECO:0000313" key="2">
    <source>
        <dbReference type="Proteomes" id="UP000011115"/>
    </source>
</evidence>
<organism evidence="1 2">
    <name type="scientific">Solanum tuberosum</name>
    <name type="common">Potato</name>
    <dbReference type="NCBI Taxonomy" id="4113"/>
    <lineage>
        <taxon>Eukaryota</taxon>
        <taxon>Viridiplantae</taxon>
        <taxon>Streptophyta</taxon>
        <taxon>Embryophyta</taxon>
        <taxon>Tracheophyta</taxon>
        <taxon>Spermatophyta</taxon>
        <taxon>Magnoliopsida</taxon>
        <taxon>eudicotyledons</taxon>
        <taxon>Gunneridae</taxon>
        <taxon>Pentapetalae</taxon>
        <taxon>asterids</taxon>
        <taxon>lamiids</taxon>
        <taxon>Solanales</taxon>
        <taxon>Solanaceae</taxon>
        <taxon>Solanoideae</taxon>
        <taxon>Solaneae</taxon>
        <taxon>Solanum</taxon>
    </lineage>
</organism>
<proteinExistence type="predicted"/>
<dbReference type="PaxDb" id="4113-PGSC0003DMT400094127"/>
<evidence type="ECO:0000313" key="1">
    <source>
        <dbReference type="EnsemblPlants" id="PGSC0003DMT400094127"/>
    </source>
</evidence>
<keyword evidence="2" id="KW-1185">Reference proteome</keyword>
<sequence length="291" mass="33556">MSVNGSNASQLWLNDDIGDLHDVNVDLVGNAGAIRLPLIVGNSIFHVTSTMLQLLRMKGLFGGLAHEDPHDHIHNFVDRWYNETTFWYTREDQVSLLNLEVTKEQLTKNQEHDENMTKMMTQMTLLTKHVMGGGYKVVSPDDVEFETMYDEEVHFLSRQAWGSRLSYLKSGGNQGWNKNCEDGWIGRDRNWCDQDTYWKNKDDTNDHFVHNYNNPKSKEPYNDTESFWTEDMLSRILTKVEGSDEVVKEMKADVSSLKKMVMYHSTSIKQLKAQMSQLLAQLNAKPQEGLN</sequence>
<dbReference type="AlphaFoldDB" id="M1DTG9"/>
<reference evidence="2" key="1">
    <citation type="journal article" date="2011" name="Nature">
        <title>Genome sequence and analysis of the tuber crop potato.</title>
        <authorList>
            <consortium name="The Potato Genome Sequencing Consortium"/>
        </authorList>
    </citation>
    <scope>NUCLEOTIDE SEQUENCE [LARGE SCALE GENOMIC DNA]</scope>
    <source>
        <strain evidence="2">cv. DM1-3 516 R44</strain>
    </source>
</reference>
<dbReference type="Gramene" id="PGSC0003DMT400094127">
    <property type="protein sequence ID" value="PGSC0003DMT400094127"/>
    <property type="gene ID" value="PGSC0003DMG400043698"/>
</dbReference>
<dbReference type="InParanoid" id="M1DTG9"/>
<dbReference type="HOGENOM" id="CLU_033598_0_0_1"/>
<dbReference type="Proteomes" id="UP000011115">
    <property type="component" value="Unassembled WGS sequence"/>
</dbReference>
<evidence type="ECO:0008006" key="3">
    <source>
        <dbReference type="Google" id="ProtNLM"/>
    </source>
</evidence>
<reference evidence="1" key="2">
    <citation type="submission" date="2015-06" db="UniProtKB">
        <authorList>
            <consortium name="EnsemblPlants"/>
        </authorList>
    </citation>
    <scope>IDENTIFICATION</scope>
    <source>
        <strain evidence="1">DM1-3 516 R44</strain>
    </source>
</reference>
<dbReference type="EnsemblPlants" id="PGSC0003DMT400094127">
    <property type="protein sequence ID" value="PGSC0003DMT400094127"/>
    <property type="gene ID" value="PGSC0003DMG400043698"/>
</dbReference>